<dbReference type="GeneID" id="20673840"/>
<name>W4JRB3_HETIT</name>
<proteinExistence type="predicted"/>
<dbReference type="EMBL" id="KI925465">
    <property type="protein sequence ID" value="ETW76112.1"/>
    <property type="molecule type" value="Genomic_DNA"/>
</dbReference>
<gene>
    <name evidence="1" type="ORF">HETIRDRAFT_422703</name>
</gene>
<keyword evidence="2" id="KW-1185">Reference proteome</keyword>
<dbReference type="RefSeq" id="XP_009552331.1">
    <property type="nucleotide sequence ID" value="XM_009554036.1"/>
</dbReference>
<dbReference type="InParanoid" id="W4JRB3"/>
<accession>W4JRB3</accession>
<sequence length="54" mass="6243">MFLIWSEGFGTERDSIELALFFTRSQHYYNTAEVSVAAWKAKSVLKTVLEARML</sequence>
<dbReference type="Proteomes" id="UP000030671">
    <property type="component" value="Unassembled WGS sequence"/>
</dbReference>
<reference evidence="1 2" key="1">
    <citation type="journal article" date="2012" name="New Phytol.">
        <title>Insight into trade-off between wood decay and parasitism from the genome of a fungal forest pathogen.</title>
        <authorList>
            <person name="Olson A."/>
            <person name="Aerts A."/>
            <person name="Asiegbu F."/>
            <person name="Belbahri L."/>
            <person name="Bouzid O."/>
            <person name="Broberg A."/>
            <person name="Canback B."/>
            <person name="Coutinho P.M."/>
            <person name="Cullen D."/>
            <person name="Dalman K."/>
            <person name="Deflorio G."/>
            <person name="van Diepen L.T."/>
            <person name="Dunand C."/>
            <person name="Duplessis S."/>
            <person name="Durling M."/>
            <person name="Gonthier P."/>
            <person name="Grimwood J."/>
            <person name="Fossdal C.G."/>
            <person name="Hansson D."/>
            <person name="Henrissat B."/>
            <person name="Hietala A."/>
            <person name="Himmelstrand K."/>
            <person name="Hoffmeister D."/>
            <person name="Hogberg N."/>
            <person name="James T.Y."/>
            <person name="Karlsson M."/>
            <person name="Kohler A."/>
            <person name="Kues U."/>
            <person name="Lee Y.H."/>
            <person name="Lin Y.C."/>
            <person name="Lind M."/>
            <person name="Lindquist E."/>
            <person name="Lombard V."/>
            <person name="Lucas S."/>
            <person name="Lunden K."/>
            <person name="Morin E."/>
            <person name="Murat C."/>
            <person name="Park J."/>
            <person name="Raffaello T."/>
            <person name="Rouze P."/>
            <person name="Salamov A."/>
            <person name="Schmutz J."/>
            <person name="Solheim H."/>
            <person name="Stahlberg J."/>
            <person name="Velez H."/>
            <person name="de Vries R.P."/>
            <person name="Wiebenga A."/>
            <person name="Woodward S."/>
            <person name="Yakovlev I."/>
            <person name="Garbelotto M."/>
            <person name="Martin F."/>
            <person name="Grigoriev I.V."/>
            <person name="Stenlid J."/>
        </authorList>
    </citation>
    <scope>NUCLEOTIDE SEQUENCE [LARGE SCALE GENOMIC DNA]</scope>
    <source>
        <strain evidence="1 2">TC 32-1</strain>
    </source>
</reference>
<dbReference type="HOGENOM" id="CLU_3050590_0_0_1"/>
<evidence type="ECO:0000313" key="2">
    <source>
        <dbReference type="Proteomes" id="UP000030671"/>
    </source>
</evidence>
<protein>
    <submittedName>
        <fullName evidence="1">Uncharacterized protein</fullName>
    </submittedName>
</protein>
<organism evidence="1 2">
    <name type="scientific">Heterobasidion irregulare (strain TC 32-1)</name>
    <dbReference type="NCBI Taxonomy" id="747525"/>
    <lineage>
        <taxon>Eukaryota</taxon>
        <taxon>Fungi</taxon>
        <taxon>Dikarya</taxon>
        <taxon>Basidiomycota</taxon>
        <taxon>Agaricomycotina</taxon>
        <taxon>Agaricomycetes</taxon>
        <taxon>Russulales</taxon>
        <taxon>Bondarzewiaceae</taxon>
        <taxon>Heterobasidion</taxon>
        <taxon>Heterobasidion annosum species complex</taxon>
    </lineage>
</organism>
<dbReference type="KEGG" id="hir:HETIRDRAFT_422703"/>
<evidence type="ECO:0000313" key="1">
    <source>
        <dbReference type="EMBL" id="ETW76112.1"/>
    </source>
</evidence>
<dbReference type="AlphaFoldDB" id="W4JRB3"/>